<evidence type="ECO:0000313" key="1">
    <source>
        <dbReference type="EMBL" id="KAK2964891.1"/>
    </source>
</evidence>
<gene>
    <name evidence="1" type="ORF">BLNAU_192</name>
</gene>
<organism evidence="1 2">
    <name type="scientific">Blattamonas nauphoetae</name>
    <dbReference type="NCBI Taxonomy" id="2049346"/>
    <lineage>
        <taxon>Eukaryota</taxon>
        <taxon>Metamonada</taxon>
        <taxon>Preaxostyla</taxon>
        <taxon>Oxymonadida</taxon>
        <taxon>Blattamonas</taxon>
    </lineage>
</organism>
<protein>
    <submittedName>
        <fullName evidence="1">Uncharacterized protein</fullName>
    </submittedName>
</protein>
<evidence type="ECO:0000313" key="2">
    <source>
        <dbReference type="Proteomes" id="UP001281761"/>
    </source>
</evidence>
<proteinExistence type="predicted"/>
<reference evidence="1 2" key="1">
    <citation type="journal article" date="2022" name="bioRxiv">
        <title>Genomics of Preaxostyla Flagellates Illuminates Evolutionary Transitions and the Path Towards Mitochondrial Loss.</title>
        <authorList>
            <person name="Novak L.V.F."/>
            <person name="Treitli S.C."/>
            <person name="Pyrih J."/>
            <person name="Halakuc P."/>
            <person name="Pipaliya S.V."/>
            <person name="Vacek V."/>
            <person name="Brzon O."/>
            <person name="Soukal P."/>
            <person name="Eme L."/>
            <person name="Dacks J.B."/>
            <person name="Karnkowska A."/>
            <person name="Elias M."/>
            <person name="Hampl V."/>
        </authorList>
    </citation>
    <scope>NUCLEOTIDE SEQUENCE [LARGE SCALE GENOMIC DNA]</scope>
    <source>
        <strain evidence="1">NAU3</strain>
        <tissue evidence="1">Gut</tissue>
    </source>
</reference>
<accession>A0ABQ9YMA5</accession>
<comment type="caution">
    <text evidence="1">The sequence shown here is derived from an EMBL/GenBank/DDBJ whole genome shotgun (WGS) entry which is preliminary data.</text>
</comment>
<name>A0ABQ9YMA5_9EUKA</name>
<dbReference type="EMBL" id="JARBJD010000001">
    <property type="protein sequence ID" value="KAK2964891.1"/>
    <property type="molecule type" value="Genomic_DNA"/>
</dbReference>
<sequence length="329" mass="36915">MLHLFSYFLLVHCSTLDKQEESFMMTFTDTLTMAFQRCMMSCVGITDDIGSCVSRCLNDEWARGYITLFESILSHTPEPNKMGLCAPISTGSSSNMACGFLPAPPKHYSPIKFATLSKQQLDIQEHLARCIGDLSTTCAPMCHSLTQDWQELQDCTRLCQANTLKQCAVTESLPILVDDYLSPLSGPSSRLRRSKTKQQSKIGKKRGQYLCWGLSGSLNSTLSQFGFGQSCQQLDFQRYEDYFKDCLLKMFNTCDLKCGMDSECHNACVSENVGECTARMFVSVRNQIDAPFLPEIVEDPIIQPTIADPVLVRRCLKTEGSLPKSLWIF</sequence>
<dbReference type="Proteomes" id="UP001281761">
    <property type="component" value="Unassembled WGS sequence"/>
</dbReference>
<keyword evidence="2" id="KW-1185">Reference proteome</keyword>